<dbReference type="CDD" id="cd18030">
    <property type="entry name" value="DEXHc_RE_I_HsdR"/>
    <property type="match status" value="1"/>
</dbReference>
<dbReference type="AlphaFoldDB" id="A0A0T5VMB8"/>
<keyword evidence="12" id="KW-0347">Helicase</keyword>
<dbReference type="SMART" id="SM00487">
    <property type="entry name" value="DEXDc"/>
    <property type="match status" value="1"/>
</dbReference>
<dbReference type="Gene3D" id="3.90.1570.50">
    <property type="match status" value="1"/>
</dbReference>
<dbReference type="GO" id="GO:0009035">
    <property type="term" value="F:type I site-specific deoxyribonuclease activity"/>
    <property type="evidence" value="ECO:0007669"/>
    <property type="project" value="UniProtKB-EC"/>
</dbReference>
<dbReference type="InterPro" id="IPR007409">
    <property type="entry name" value="Restrct_endonuc_type1_HsdR_N"/>
</dbReference>
<dbReference type="EMBL" id="LMZQ01000013">
    <property type="protein sequence ID" value="KRT14945.1"/>
    <property type="molecule type" value="Genomic_DNA"/>
</dbReference>
<dbReference type="PANTHER" id="PTHR30195">
    <property type="entry name" value="TYPE I SITE-SPECIFIC DEOXYRIBONUCLEASE PROTEIN SUBUNIT M AND R"/>
    <property type="match status" value="1"/>
</dbReference>
<protein>
    <recommendedName>
        <fullName evidence="10">Type I restriction enzyme endonuclease subunit</fullName>
        <shortName evidence="10">R protein</shortName>
        <ecNumber evidence="10">3.1.21.3</ecNumber>
    </recommendedName>
</protein>
<dbReference type="NCBIfam" id="TIGR00348">
    <property type="entry name" value="hsdR"/>
    <property type="match status" value="1"/>
</dbReference>
<dbReference type="STRING" id="687842.ASU31_16640"/>
<feature type="domain" description="Helicase ATP-binding" evidence="11">
    <location>
        <begin position="295"/>
        <end position="466"/>
    </location>
</feature>
<dbReference type="OrthoDB" id="9758243at2"/>
<comment type="caution">
    <text evidence="12">The sequence shown here is derived from an EMBL/GenBank/DDBJ whole genome shotgun (WGS) entry which is preliminary data.</text>
</comment>
<keyword evidence="3" id="KW-0540">Nuclease</keyword>
<dbReference type="PANTHER" id="PTHR30195:SF15">
    <property type="entry name" value="TYPE I RESTRICTION ENZYME HINDI ENDONUCLEASE SUBUNIT"/>
    <property type="match status" value="1"/>
</dbReference>
<dbReference type="PROSITE" id="PS51192">
    <property type="entry name" value="HELICASE_ATP_BIND_1"/>
    <property type="match status" value="1"/>
</dbReference>
<evidence type="ECO:0000256" key="6">
    <source>
        <dbReference type="ARBA" id="ARBA00022759"/>
    </source>
</evidence>
<comment type="similarity">
    <text evidence="2 10">Belongs to the HsdR family.</text>
</comment>
<evidence type="ECO:0000256" key="4">
    <source>
        <dbReference type="ARBA" id="ARBA00022741"/>
    </source>
</evidence>
<dbReference type="InterPro" id="IPR004473">
    <property type="entry name" value="Restrct_endonuc_typeI_HsdR"/>
</dbReference>
<dbReference type="Pfam" id="PF04313">
    <property type="entry name" value="HSDR_N"/>
    <property type="match status" value="1"/>
</dbReference>
<gene>
    <name evidence="12" type="ORF">ASU31_16640</name>
</gene>
<keyword evidence="13" id="KW-1185">Reference proteome</keyword>
<comment type="function">
    <text evidence="10">Subunit R is required for both nuclease and ATPase activities, but not for modification.</text>
</comment>
<keyword evidence="8 10" id="KW-0067">ATP-binding</keyword>
<dbReference type="RefSeq" id="WP_057933402.1">
    <property type="nucleotide sequence ID" value="NZ_LMZQ01000013.1"/>
</dbReference>
<dbReference type="GO" id="GO:0005524">
    <property type="term" value="F:ATP binding"/>
    <property type="evidence" value="ECO:0007669"/>
    <property type="project" value="UniProtKB-KW"/>
</dbReference>
<evidence type="ECO:0000256" key="2">
    <source>
        <dbReference type="ARBA" id="ARBA00008598"/>
    </source>
</evidence>
<dbReference type="SUPFAM" id="SSF52540">
    <property type="entry name" value="P-loop containing nucleoside triphosphate hydrolases"/>
    <property type="match status" value="1"/>
</dbReference>
<dbReference type="InterPro" id="IPR055180">
    <property type="entry name" value="HsdR_RecA-like_helicase_dom_2"/>
</dbReference>
<proteinExistence type="inferred from homology"/>
<dbReference type="CDD" id="cd18800">
    <property type="entry name" value="SF2_C_EcoR124I-like"/>
    <property type="match status" value="1"/>
</dbReference>
<dbReference type="Pfam" id="PF18766">
    <property type="entry name" value="SWI2_SNF2"/>
    <property type="match status" value="1"/>
</dbReference>
<evidence type="ECO:0000256" key="7">
    <source>
        <dbReference type="ARBA" id="ARBA00022801"/>
    </source>
</evidence>
<keyword evidence="7 10" id="KW-0378">Hydrolase</keyword>
<keyword evidence="9 10" id="KW-0238">DNA-binding</keyword>
<dbReference type="GO" id="GO:0004386">
    <property type="term" value="F:helicase activity"/>
    <property type="evidence" value="ECO:0007669"/>
    <property type="project" value="UniProtKB-KW"/>
</dbReference>
<evidence type="ECO:0000256" key="1">
    <source>
        <dbReference type="ARBA" id="ARBA00000851"/>
    </source>
</evidence>
<evidence type="ECO:0000313" key="13">
    <source>
        <dbReference type="Proteomes" id="UP000051950"/>
    </source>
</evidence>
<dbReference type="InterPro" id="IPR051268">
    <property type="entry name" value="Type-I_R_enzyme_R_subunit"/>
</dbReference>
<evidence type="ECO:0000313" key="12">
    <source>
        <dbReference type="EMBL" id="KRT14945.1"/>
    </source>
</evidence>
<keyword evidence="6" id="KW-0255">Endonuclease</keyword>
<accession>A0A0T5VMB8</accession>
<dbReference type="Gene3D" id="3.40.50.300">
    <property type="entry name" value="P-loop containing nucleotide triphosphate hydrolases"/>
    <property type="match status" value="2"/>
</dbReference>
<evidence type="ECO:0000256" key="10">
    <source>
        <dbReference type="RuleBase" id="RU364115"/>
    </source>
</evidence>
<dbReference type="InterPro" id="IPR021810">
    <property type="entry name" value="T1RH-like_C"/>
</dbReference>
<evidence type="ECO:0000256" key="3">
    <source>
        <dbReference type="ARBA" id="ARBA00022722"/>
    </source>
</evidence>
<name>A0A0T5VMB8_9SPHI</name>
<reference evidence="12 13" key="1">
    <citation type="submission" date="2015-11" db="EMBL/GenBank/DDBJ databases">
        <title>Sequence of Pedobacter ginsenosidimutans.</title>
        <authorList>
            <person name="Carson E."/>
            <person name="Keyser V."/>
            <person name="Newman J."/>
            <person name="Miller J."/>
        </authorList>
    </citation>
    <scope>NUCLEOTIDE SEQUENCE [LARGE SCALE GENOMIC DNA]</scope>
    <source>
        <strain evidence="12 13">KACC 14530</strain>
    </source>
</reference>
<evidence type="ECO:0000259" key="11">
    <source>
        <dbReference type="PROSITE" id="PS51192"/>
    </source>
</evidence>
<keyword evidence="4 10" id="KW-0547">Nucleotide-binding</keyword>
<organism evidence="12 13">
    <name type="scientific">Pedobacter ginsenosidimutans</name>
    <dbReference type="NCBI Taxonomy" id="687842"/>
    <lineage>
        <taxon>Bacteria</taxon>
        <taxon>Pseudomonadati</taxon>
        <taxon>Bacteroidota</taxon>
        <taxon>Sphingobacteriia</taxon>
        <taxon>Sphingobacteriales</taxon>
        <taxon>Sphingobacteriaceae</taxon>
        <taxon>Pedobacter</taxon>
    </lineage>
</organism>
<evidence type="ECO:0000256" key="9">
    <source>
        <dbReference type="ARBA" id="ARBA00023125"/>
    </source>
</evidence>
<dbReference type="EC" id="3.1.21.3" evidence="10"/>
<comment type="subunit">
    <text evidence="10">The type I restriction/modification system is composed of three polypeptides R, M and S.</text>
</comment>
<dbReference type="Proteomes" id="UP000051950">
    <property type="component" value="Unassembled WGS sequence"/>
</dbReference>
<dbReference type="GO" id="GO:0003677">
    <property type="term" value="F:DNA binding"/>
    <property type="evidence" value="ECO:0007669"/>
    <property type="project" value="UniProtKB-KW"/>
</dbReference>
<dbReference type="CDD" id="cd22332">
    <property type="entry name" value="HsdR_N"/>
    <property type="match status" value="1"/>
</dbReference>
<dbReference type="Pfam" id="PF11867">
    <property type="entry name" value="T1RH-like_C"/>
    <property type="match status" value="1"/>
</dbReference>
<dbReference type="InterPro" id="IPR027417">
    <property type="entry name" value="P-loop_NTPase"/>
</dbReference>
<evidence type="ECO:0000256" key="5">
    <source>
        <dbReference type="ARBA" id="ARBA00022747"/>
    </source>
</evidence>
<evidence type="ECO:0000256" key="8">
    <source>
        <dbReference type="ARBA" id="ARBA00022840"/>
    </source>
</evidence>
<comment type="catalytic activity">
    <reaction evidence="1 10">
        <text>Endonucleolytic cleavage of DNA to give random double-stranded fragments with terminal 5'-phosphates, ATP is simultaneously hydrolyzed.</text>
        <dbReference type="EC" id="3.1.21.3"/>
    </reaction>
</comment>
<dbReference type="InterPro" id="IPR014001">
    <property type="entry name" value="Helicase_ATP-bd"/>
</dbReference>
<sequence>MNILKEEEIEQMALQTLQAQGYEVINGATIQRFSSEVVLINRLQNAIDKINPEVPSEILEEALRHVLRVQYTTLLANNEAFHKLLTEGVDVKGREGEQIKTFKVWLIDFQKPENNDFVAVNQFNIVENHNNKRPDVIVFVNGLPLVVIEIKNATDEKADIKAAFNQLQTYKQAIPTLFNFNSILIATDGWFAKAGTITSDYSRFSGWKIPVKKQDGFQVVEEPPTIYNSTLFQKEPAQVEMDVLLKGMLDKKTLIDLIRYFIVFEKTKEKTVKKIAAYHQYYAVNKAIRSTIRAASVMGNQQAGVVWHTQGSGKSLSMVFYSGKMVVAPELNNPTIVILTDRNDLDQQLFETFSNCQQLIRQTPVQAENRNHLQNLLSVASGGVVFTTIQKFIPDEKGGTYPKLSDRRNIVVVADEAHRSQYDFIDGYARHMRDALPNASFIGFTGTPIEKEDKNTQAIFGDYVDIYDIQQAVEDGATVRIFYESRLAKIELNPEEQNIIDQRIEEVTEEDELTERQQRFAKWTQQEAIVGSNKRLQQVAADIVKHFEQRSEVFDGKGMIVCMSRRICVALFDAIIKIRPEWYSGEDDKGAIKVIMTGSSSDPLDWQEHIRNKPRRKAIGDRLKDPKDGLKLVLVRDMWLTGFDAPCLHTLYVDKAMTGHNLMQAIARVNRVFKDKEGGLIVDYLGIAQDLKKALSVYTASGGKGKIEFDQEEAVAKMEELYETVVDLYHGFDYKKFFDLKPREKLSFLLDATDFILGLDKGQERFSTHVSNLSKAFAISVPNPKALAIRDDLSFFQAIKARISKLRESNKKRSDEEVETAIRQIISDALISTEVIDIFQAAGLQNPEISGLNILSDEFMAELKDMPRKNLALELLRRLLNDEIKKRSTRNIIQSKKFSEMLAEAIRRYQNNAITAAEIIEELIRLAKDLKEADKRGDNLNLDFRELAFYDALEVNDSAVKVLGDEILKTIARELVESVKNSVTIDWEKKESVQAKMRVMIKRILKKYGYPPEKQEQAVKTILEQAKIIANEFSGNL</sequence>
<dbReference type="GO" id="GO:0009307">
    <property type="term" value="P:DNA restriction-modification system"/>
    <property type="evidence" value="ECO:0007669"/>
    <property type="project" value="UniProtKB-KW"/>
</dbReference>
<dbReference type="Pfam" id="PF22679">
    <property type="entry name" value="T1R_D3-like"/>
    <property type="match status" value="1"/>
</dbReference>
<dbReference type="InterPro" id="IPR040980">
    <property type="entry name" value="SWI2_SNF2"/>
</dbReference>
<keyword evidence="5 10" id="KW-0680">Restriction system</keyword>